<dbReference type="Pfam" id="PF00535">
    <property type="entry name" value="Glycos_transf_2"/>
    <property type="match status" value="1"/>
</dbReference>
<reference evidence="2" key="1">
    <citation type="journal article" date="2014" name="Int. J. Syst. Evol. Microbiol.">
        <title>Complete genome sequence of Corynebacterium casei LMG S-19264T (=DSM 44701T), isolated from a smear-ripened cheese.</title>
        <authorList>
            <consortium name="US DOE Joint Genome Institute (JGI-PGF)"/>
            <person name="Walter F."/>
            <person name="Albersmeier A."/>
            <person name="Kalinowski J."/>
            <person name="Ruckert C."/>
        </authorList>
    </citation>
    <scope>NUCLEOTIDE SEQUENCE</scope>
    <source>
        <strain evidence="2">CGMCC 1.15794</strain>
    </source>
</reference>
<dbReference type="CDD" id="cd00761">
    <property type="entry name" value="Glyco_tranf_GTA_type"/>
    <property type="match status" value="1"/>
</dbReference>
<dbReference type="PANTHER" id="PTHR43685:SF11">
    <property type="entry name" value="GLYCOSYLTRANSFERASE TAGX-RELATED"/>
    <property type="match status" value="1"/>
</dbReference>
<proteinExistence type="predicted"/>
<evidence type="ECO:0000259" key="1">
    <source>
        <dbReference type="Pfam" id="PF00535"/>
    </source>
</evidence>
<dbReference type="EMBL" id="BMJY01000002">
    <property type="protein sequence ID" value="GGH37512.1"/>
    <property type="molecule type" value="Genomic_DNA"/>
</dbReference>
<dbReference type="AlphaFoldDB" id="A0A917IDA1"/>
<protein>
    <recommendedName>
        <fullName evidence="1">Glycosyltransferase 2-like domain-containing protein</fullName>
    </recommendedName>
</protein>
<dbReference type="SUPFAM" id="SSF53448">
    <property type="entry name" value="Nucleotide-diphospho-sugar transferases"/>
    <property type="match status" value="1"/>
</dbReference>
<dbReference type="InterPro" id="IPR050834">
    <property type="entry name" value="Glycosyltransf_2"/>
</dbReference>
<organism evidence="2 3">
    <name type="scientific">Microbacterium album</name>
    <dbReference type="NCBI Taxonomy" id="2053191"/>
    <lineage>
        <taxon>Bacteria</taxon>
        <taxon>Bacillati</taxon>
        <taxon>Actinomycetota</taxon>
        <taxon>Actinomycetes</taxon>
        <taxon>Micrococcales</taxon>
        <taxon>Microbacteriaceae</taxon>
        <taxon>Microbacterium</taxon>
    </lineage>
</organism>
<evidence type="ECO:0000313" key="2">
    <source>
        <dbReference type="EMBL" id="GGH37512.1"/>
    </source>
</evidence>
<evidence type="ECO:0000313" key="3">
    <source>
        <dbReference type="Proteomes" id="UP000657592"/>
    </source>
</evidence>
<accession>A0A917IDA1</accession>
<reference evidence="2" key="2">
    <citation type="submission" date="2020-09" db="EMBL/GenBank/DDBJ databases">
        <authorList>
            <person name="Sun Q."/>
            <person name="Zhou Y."/>
        </authorList>
    </citation>
    <scope>NUCLEOTIDE SEQUENCE</scope>
    <source>
        <strain evidence="2">CGMCC 1.15794</strain>
    </source>
</reference>
<gene>
    <name evidence="2" type="ORF">GCM10010921_07420</name>
</gene>
<name>A0A917IDA1_9MICO</name>
<dbReference type="Gene3D" id="3.90.550.10">
    <property type="entry name" value="Spore Coat Polysaccharide Biosynthesis Protein SpsA, Chain A"/>
    <property type="match status" value="1"/>
</dbReference>
<sequence>MSEPLVAIIVRTKDRPAFLARALESITAQTMPDWECIVVNDGGDPGAVDDLLRGLPEQHRSRVRALHHQAPRGRWVSANAGVLATSAPLLVLHDDDDTWHPEFLERAVAYLDSHRGRGGVVSRIEIVWEERRGDAYVPVRREVFQPHLQVPTLGDTLLFNRYVPIGFVYRRSLHEELGLYDDRLPVVGDWNFNLRVLSRGPLDYLGDTPYAYWHQREGDKGATGNSVIALPGTHAKYDALIRDEALREYVGEHGLGLVLYLTKFMDRRFVEVEHGIRDEIAQLRHELSRLNVVARGYDKLRRVVRRER</sequence>
<dbReference type="PANTHER" id="PTHR43685">
    <property type="entry name" value="GLYCOSYLTRANSFERASE"/>
    <property type="match status" value="1"/>
</dbReference>
<keyword evidence="3" id="KW-1185">Reference proteome</keyword>
<dbReference type="Proteomes" id="UP000657592">
    <property type="component" value="Unassembled WGS sequence"/>
</dbReference>
<dbReference type="InterPro" id="IPR029044">
    <property type="entry name" value="Nucleotide-diphossugar_trans"/>
</dbReference>
<dbReference type="InterPro" id="IPR001173">
    <property type="entry name" value="Glyco_trans_2-like"/>
</dbReference>
<feature type="domain" description="Glycosyltransferase 2-like" evidence="1">
    <location>
        <begin position="8"/>
        <end position="138"/>
    </location>
</feature>
<comment type="caution">
    <text evidence="2">The sequence shown here is derived from an EMBL/GenBank/DDBJ whole genome shotgun (WGS) entry which is preliminary data.</text>
</comment>